<dbReference type="PANTHER" id="PTHR24414">
    <property type="entry name" value="F-BOX/KELCH-REPEAT PROTEIN SKIP4"/>
    <property type="match status" value="1"/>
</dbReference>
<sequence>MSNLAGEPPRKTNQPPSSIISSPPSFSSLPFDIVLNVIARVPKRYYPILCCVCKSLRSLVRSPEIQKTRSFLGKDSIYLCFMNRTKHPDTFDWFTLRRTENSTTENVFASIDFPCPYSASTVAVGPEIFVFPGSDSTSPYFWIFDTQSGKVRQGPRLIVKRRTTSVGLVGGKIYVIGGCRSDKIPAEAFDLKTQTWEAAPIPDAIGRFIWICGANVSLDRKVCAISVHGGMVCYDTRDGSCERSELPNDTWWKSGVCVIDNVLYVYFSRFGLMWYDTELLLWRVVYGLDLGKTQYVGMAQYYGMLAFIWEKPRLDCRKDKEICLVSGESKEIWFRMIGLLRSDVGIHESAEPSQLLGILYQLLLQHCLSLSGQNTRDMLILDCK</sequence>
<evidence type="ECO:0000259" key="2">
    <source>
        <dbReference type="SMART" id="SM00256"/>
    </source>
</evidence>
<dbReference type="eggNOG" id="KOG1072">
    <property type="taxonomic scope" value="Eukaryota"/>
</dbReference>
<proteinExistence type="predicted"/>
<dbReference type="AlphaFoldDB" id="R0G1M6"/>
<dbReference type="Pfam" id="PF25210">
    <property type="entry name" value="Kelch_FKB95"/>
    <property type="match status" value="1"/>
</dbReference>
<dbReference type="InterPro" id="IPR057499">
    <property type="entry name" value="Kelch_FKB95"/>
</dbReference>
<dbReference type="InterPro" id="IPR050354">
    <property type="entry name" value="F-box/kelch-repeat_ARATH"/>
</dbReference>
<dbReference type="Pfam" id="PF00646">
    <property type="entry name" value="F-box"/>
    <property type="match status" value="1"/>
</dbReference>
<dbReference type="InterPro" id="IPR036047">
    <property type="entry name" value="F-box-like_dom_sf"/>
</dbReference>
<dbReference type="EMBL" id="KB870808">
    <property type="protein sequence ID" value="EOA29312.1"/>
    <property type="molecule type" value="Genomic_DNA"/>
</dbReference>
<dbReference type="InterPro" id="IPR015915">
    <property type="entry name" value="Kelch-typ_b-propeller"/>
</dbReference>
<dbReference type="CDD" id="cd22152">
    <property type="entry name" value="F-box_AtAFR-like"/>
    <property type="match status" value="1"/>
</dbReference>
<organism evidence="3 4">
    <name type="scientific">Capsella rubella</name>
    <dbReference type="NCBI Taxonomy" id="81985"/>
    <lineage>
        <taxon>Eukaryota</taxon>
        <taxon>Viridiplantae</taxon>
        <taxon>Streptophyta</taxon>
        <taxon>Embryophyta</taxon>
        <taxon>Tracheophyta</taxon>
        <taxon>Spermatophyta</taxon>
        <taxon>Magnoliopsida</taxon>
        <taxon>eudicotyledons</taxon>
        <taxon>Gunneridae</taxon>
        <taxon>Pentapetalae</taxon>
        <taxon>rosids</taxon>
        <taxon>malvids</taxon>
        <taxon>Brassicales</taxon>
        <taxon>Brassicaceae</taxon>
        <taxon>Camelineae</taxon>
        <taxon>Capsella</taxon>
    </lineage>
</organism>
<gene>
    <name evidence="3" type="ORF">CARUB_v10025593mg</name>
</gene>
<accession>R0G1M6</accession>
<name>R0G1M6_9BRAS</name>
<protein>
    <recommendedName>
        <fullName evidence="2">F-box domain-containing protein</fullName>
    </recommendedName>
</protein>
<dbReference type="SMART" id="SM00256">
    <property type="entry name" value="FBOX"/>
    <property type="match status" value="1"/>
</dbReference>
<evidence type="ECO:0000256" key="1">
    <source>
        <dbReference type="SAM" id="MobiDB-lite"/>
    </source>
</evidence>
<dbReference type="SUPFAM" id="SSF117281">
    <property type="entry name" value="Kelch motif"/>
    <property type="match status" value="1"/>
</dbReference>
<dbReference type="InterPro" id="IPR001810">
    <property type="entry name" value="F-box_dom"/>
</dbReference>
<dbReference type="Proteomes" id="UP000029121">
    <property type="component" value="Unassembled WGS sequence"/>
</dbReference>
<evidence type="ECO:0000313" key="4">
    <source>
        <dbReference type="Proteomes" id="UP000029121"/>
    </source>
</evidence>
<dbReference type="Gene3D" id="2.120.10.80">
    <property type="entry name" value="Kelch-type beta propeller"/>
    <property type="match status" value="1"/>
</dbReference>
<dbReference type="STRING" id="81985.R0G1M6"/>
<feature type="region of interest" description="Disordered" evidence="1">
    <location>
        <begin position="1"/>
        <end position="21"/>
    </location>
</feature>
<reference evidence="4" key="1">
    <citation type="journal article" date="2013" name="Nat. Genet.">
        <title>The Capsella rubella genome and the genomic consequences of rapid mating system evolution.</title>
        <authorList>
            <person name="Slotte T."/>
            <person name="Hazzouri K.M."/>
            <person name="Agren J.A."/>
            <person name="Koenig D."/>
            <person name="Maumus F."/>
            <person name="Guo Y.L."/>
            <person name="Steige K."/>
            <person name="Platts A.E."/>
            <person name="Escobar J.S."/>
            <person name="Newman L.K."/>
            <person name="Wang W."/>
            <person name="Mandakova T."/>
            <person name="Vello E."/>
            <person name="Smith L.M."/>
            <person name="Henz S.R."/>
            <person name="Steffen J."/>
            <person name="Takuno S."/>
            <person name="Brandvain Y."/>
            <person name="Coop G."/>
            <person name="Andolfatto P."/>
            <person name="Hu T.T."/>
            <person name="Blanchette M."/>
            <person name="Clark R.M."/>
            <person name="Quesneville H."/>
            <person name="Nordborg M."/>
            <person name="Gaut B.S."/>
            <person name="Lysak M.A."/>
            <person name="Jenkins J."/>
            <person name="Grimwood J."/>
            <person name="Chapman J."/>
            <person name="Prochnik S."/>
            <person name="Shu S."/>
            <person name="Rokhsar D."/>
            <person name="Schmutz J."/>
            <person name="Weigel D."/>
            <person name="Wright S.I."/>
        </authorList>
    </citation>
    <scope>NUCLEOTIDE SEQUENCE [LARGE SCALE GENOMIC DNA]</scope>
    <source>
        <strain evidence="4">cv. Monte Gargano</strain>
    </source>
</reference>
<dbReference type="SUPFAM" id="SSF81383">
    <property type="entry name" value="F-box domain"/>
    <property type="match status" value="1"/>
</dbReference>
<feature type="domain" description="F-box" evidence="2">
    <location>
        <begin position="29"/>
        <end position="69"/>
    </location>
</feature>
<keyword evidence="4" id="KW-1185">Reference proteome</keyword>
<dbReference type="PANTHER" id="PTHR24414:SF75">
    <property type="entry name" value="F-BOX DOMAIN-CONTAINING PROTEIN"/>
    <property type="match status" value="1"/>
</dbReference>
<evidence type="ECO:0000313" key="3">
    <source>
        <dbReference type="EMBL" id="EOA29312.1"/>
    </source>
</evidence>